<dbReference type="InterPro" id="IPR022099">
    <property type="entry name" value="DUF3638"/>
</dbReference>
<evidence type="ECO:0000256" key="1">
    <source>
        <dbReference type="ARBA" id="ARBA00000707"/>
    </source>
</evidence>
<accession>A0ABN9UV97</accession>
<feature type="region of interest" description="Disordered" evidence="7">
    <location>
        <begin position="1359"/>
        <end position="1395"/>
    </location>
</feature>
<sequence>MPPILRALSDVSCLAQYSLHGRLAELPANYDAHTQQFKFTWSSHFKCHASVEGAGAEAPPLSILSSSAPEFRGVRKICYPDGLPMELGWQWKGTMINPFFFEPHRCRDLFTRQLPKGQGLPPQWMMHHPSEGEVLARQSEIPPQLAKLGWWTFGTVRANPGLQLRRLATTLLGHEQGRRLDLHSEALLNLALQASTQIGPCVAGELPAAAAWKQDLGVQEWMEDFAHGLSDRAQELAHKRRGHQALLLLVVVANYLVQWHEAPFQRVLRSCWNVAERWAAQVAELLQNTAHEDTERLAELRCLRCTFAVYELLARRVCPKVLDAVAAARLLELRVRIAESALLDQALDQELACWVSETMLHREAELVASCAGPGGCTILGGAARVVVPWVEADLLWHQVDAGPLFTTTSKSGDVFHVHLHTGVVRQNGLQSGRLPDAIQKHGLYARVFGKAFSPPVMQTSPTEFRSKEVFADRFYRFAATASGALLIRELKTADADDGVLLIPPGLVALPPPLVEACSHWLDCATGRLEVRPEDCRQKAPLFVAQLRRVGSLLPSLSLYADVHRVADKRRLLPTLATELRPITTVLSKFDDAQYILCFGAEGTSETASGPCELQQVEFFRDGCSRLTFHVGEGGELGSVDFRGYTLRPCQQVETLLGMEQYLVLRARAPTEGQRPETVVLIPNAMVQPAVPMHVQTSTQGRIVYRALAGQDDPDKGLRPKNPSSALSLADHVEKGWEERVASRYLSATLDPVVALLYSAMAIAKGAPLEGLRIAAIDLAMLPDATEVVDISDNVACTAAGLPRTGRASHLGIGHRMVCLAGDVPAAAIVSVVSWLQVLEASGCEAKALIPLQQHCQRIREFREHVPSALQEALFKALQPRRSGPDQAESGRSPEFFAFALDREVGRLKSERTDARLLLAACYAKCHSALPDPLTGATGVEAAIEELLHCWQNKPYTEREHEVMSEIFEEGSGRKLALRCLANLLWADSQDTYFMHGLERPQQFCRKWDPEEDTLELACRVRELMPTSAWLPAAAEMQVFGGQLLGRDRALNRAAPGATDPNHHFEKAAFVLFAPQLLRRDFAAELKKTSFYMKDVACEAPAGSSVLDWDACLRPETFLALYSEAAAAAAAPRSDGRQAFFLKLAFYAVCNSASIKDETWTLLQVLFLVSQHGKRPSIPQAPRRLLSCDTVPRCSTHAISELTSRIASINDDITSELRNPHADHLISALRRQAQAVETKRDLAQALSDFFDEVGASCNAARSLVLAPHLPRVLANPTSPELPGVVGAAPSVGVSLCSNAVGDDGLVASIEAELRSCWRVGAATAATAGEGEGEGGEARAAELAARLDAARAELKRVSEQVDRLRQRAARRDEAADDEGDEMQEDSEEEGRQAELQSREARLRKEVKFLASARGRARIDLTFPLGGSVPPLADDDVLQRPLGRSMMGELRESWLLYMQELARPKAVLLRRDSAWYHALLARVQEMRRTAWIDLRAAVDALPGGAHGAALRLARLGRVTPEATTQQVLRWAVAADDDDLAAKVAEANPAIKPSEAPRIREYVILCLVLGTYEHKILRLLARLRELPGGDGGGVEMGGGNDGGGGGGHSLAEGAVVEELQTIRTWDPHLCPEWLVLEFESGITIRKRQVDVARVMCQTNHELFQLNMGEGKSKVILPMLVAKLADGNRLVRANVPSSLVAVSVDHFRQVFGGLLRRHIFVLPFRRDCPVAEEPRRVLARQLARCRADGGLLVAAPEHRLSLVLKHSEAACRSESADAPAAASAARRGLQELVGQKVCEVMDECDELLKTTYQLIYTDGSQQPVQAAPERWLAPQALLRLLATDSALQQLRLWKEQGLVWMSRPSPEQFPLIRLLDAAAVFPQLREMLVEALLRDPPLELGSIRQLSASDKAVAHRLLLEPKMQHRDLKSAKELFLSRGGEKTTLWTTLLIIRGLLVYGVLDHCLARRHRVQFGLDPHSAKRLAVPFRAKDAPVDRTEFGHPDVQICHTLQSYYSDGLSREQVQESFALLLRLGENELQERYRTWLQLSSPRMSPEDKEALLTPSRIDCQDADSLDALYRNFRGNFEVVNFWLNSVVFPSDCMQYPHRLVASAWHLAEGEEVHGFSGTNDNRPTLPIHVEQKELKHSRSTNGKLVQVLTDPALHNTAYRVISNSEAADASELLDFVASKASVLLDAGAVVTGLANRDVCRAVLASQSPAAQRFQGAVFFDERGGIAVLDRRGREWPLASSPAQPRSCFTYLDELHTRGTDLKFAKDAVAVLTLGKGMTKDKLVQAAMRLRQLGVGQSVLLCGTEEVTRSIVQTTGVPRESLDSRAVLLWACVNTVEQQEEALVQWSSQGAVHTRQVSVRRLLEDEGPGFLLARELLLDADVLDLEEMYGRPLEKLRADTLVCTKMEQARMNLCRVLQPHAQAAQLAEEAAKGPLRQIKQRADDYLSQRWVVRSSLDEEYERELEKVEEEEREIERPGVQQARQESDWDWHRVVEVSFIESCSGSASGSGRYPKLVELTRDFERTHVLSNWLASLQVKFHPALRATENFTRTVNLCSDADEFLRPPEFVLSHCCAASGAAAARPQQGGAPPYTRATTTMQHHYVLLSGREAEHVLAALRRADPKQAVAHLHELARPFAPSSFPPPPLRPRTTAEAGASDRDGSDAELWTRWAQLQLFAGDCQYSQRRLQLGLGAFLGMLQPGLMPDDMDPAVAVWLCDRLRDEGVLGANGFVLQVASERLRLDGKDADGAGGAAAAAQHRGCPDGHQLPSAAEVRRMTQDARRGCGFSADPSSMLKDLVGLRGRLMHFPLSDLDKMLMGAGEAPVSEEGL</sequence>
<dbReference type="Pfam" id="PF12340">
    <property type="entry name" value="DUF3638"/>
    <property type="match status" value="1"/>
</dbReference>
<dbReference type="EMBL" id="CAUYUJ010016325">
    <property type="protein sequence ID" value="CAK0864044.1"/>
    <property type="molecule type" value="Genomic_DNA"/>
</dbReference>
<evidence type="ECO:0000259" key="8">
    <source>
        <dbReference type="Pfam" id="PF12340"/>
    </source>
</evidence>
<name>A0ABN9UV97_9DINO</name>
<dbReference type="PANTHER" id="PTHR13367:SF33">
    <property type="entry name" value="P-LOOP CONTAINING NUCLEOSIDE TRIPHOSPHATE HYDROLASE PROTEIN"/>
    <property type="match status" value="1"/>
</dbReference>
<keyword evidence="6" id="KW-0788">Thiol protease</keyword>
<comment type="caution">
    <text evidence="10">The sequence shown here is derived from an EMBL/GenBank/DDBJ whole genome shotgun (WGS) entry which is preliminary data.</text>
</comment>
<evidence type="ECO:0000256" key="6">
    <source>
        <dbReference type="ARBA" id="ARBA00022807"/>
    </source>
</evidence>
<dbReference type="InterPro" id="IPR051346">
    <property type="entry name" value="OTU_Deubiquitinase"/>
</dbReference>
<evidence type="ECO:0000259" key="9">
    <source>
        <dbReference type="Pfam" id="PF12359"/>
    </source>
</evidence>
<keyword evidence="3" id="KW-0645">Protease</keyword>
<dbReference type="InterPro" id="IPR022105">
    <property type="entry name" value="DUF3645"/>
</dbReference>
<protein>
    <recommendedName>
        <fullName evidence="2">ubiquitinyl hydrolase 1</fullName>
        <ecNumber evidence="2">3.4.19.12</ecNumber>
    </recommendedName>
</protein>
<reference evidence="10" key="1">
    <citation type="submission" date="2023-10" db="EMBL/GenBank/DDBJ databases">
        <authorList>
            <person name="Chen Y."/>
            <person name="Shah S."/>
            <person name="Dougan E. K."/>
            <person name="Thang M."/>
            <person name="Chan C."/>
        </authorList>
    </citation>
    <scope>NUCLEOTIDE SEQUENCE [LARGE SCALE GENOMIC DNA]</scope>
</reference>
<comment type="catalytic activity">
    <reaction evidence="1">
        <text>Thiol-dependent hydrolysis of ester, thioester, amide, peptide and isopeptide bonds formed by the C-terminal Gly of ubiquitin (a 76-residue protein attached to proteins as an intracellular targeting signal).</text>
        <dbReference type="EC" id="3.4.19.12"/>
    </reaction>
</comment>
<evidence type="ECO:0000256" key="7">
    <source>
        <dbReference type="SAM" id="MobiDB-lite"/>
    </source>
</evidence>
<feature type="domain" description="DUF3645" evidence="9">
    <location>
        <begin position="1975"/>
        <end position="2004"/>
    </location>
</feature>
<dbReference type="EC" id="3.4.19.12" evidence="2"/>
<dbReference type="PANTHER" id="PTHR13367">
    <property type="entry name" value="UBIQUITIN THIOESTERASE"/>
    <property type="match status" value="1"/>
</dbReference>
<evidence type="ECO:0000313" key="11">
    <source>
        <dbReference type="Proteomes" id="UP001189429"/>
    </source>
</evidence>
<feature type="region of interest" description="Disordered" evidence="7">
    <location>
        <begin position="2642"/>
        <end position="2666"/>
    </location>
</feature>
<evidence type="ECO:0000256" key="3">
    <source>
        <dbReference type="ARBA" id="ARBA00022670"/>
    </source>
</evidence>
<proteinExistence type="predicted"/>
<organism evidence="10 11">
    <name type="scientific">Prorocentrum cordatum</name>
    <dbReference type="NCBI Taxonomy" id="2364126"/>
    <lineage>
        <taxon>Eukaryota</taxon>
        <taxon>Sar</taxon>
        <taxon>Alveolata</taxon>
        <taxon>Dinophyceae</taxon>
        <taxon>Prorocentrales</taxon>
        <taxon>Prorocentraceae</taxon>
        <taxon>Prorocentrum</taxon>
    </lineage>
</organism>
<evidence type="ECO:0000256" key="5">
    <source>
        <dbReference type="ARBA" id="ARBA00022801"/>
    </source>
</evidence>
<dbReference type="Proteomes" id="UP001189429">
    <property type="component" value="Unassembled WGS sequence"/>
</dbReference>
<feature type="compositionally biased region" description="Acidic residues" evidence="7">
    <location>
        <begin position="1372"/>
        <end position="1386"/>
    </location>
</feature>
<evidence type="ECO:0000256" key="4">
    <source>
        <dbReference type="ARBA" id="ARBA00022786"/>
    </source>
</evidence>
<feature type="domain" description="DUF3638" evidence="8">
    <location>
        <begin position="1619"/>
        <end position="1838"/>
    </location>
</feature>
<keyword evidence="4" id="KW-0833">Ubl conjugation pathway</keyword>
<keyword evidence="5" id="KW-0378">Hydrolase</keyword>
<dbReference type="Pfam" id="PF12359">
    <property type="entry name" value="DUF3645"/>
    <property type="match status" value="1"/>
</dbReference>
<keyword evidence="11" id="KW-1185">Reference proteome</keyword>
<evidence type="ECO:0000313" key="10">
    <source>
        <dbReference type="EMBL" id="CAK0864044.1"/>
    </source>
</evidence>
<feature type="compositionally biased region" description="Basic and acidic residues" evidence="7">
    <location>
        <begin position="1359"/>
        <end position="1371"/>
    </location>
</feature>
<evidence type="ECO:0000256" key="2">
    <source>
        <dbReference type="ARBA" id="ARBA00012759"/>
    </source>
</evidence>
<gene>
    <name evidence="10" type="ORF">PCOR1329_LOCUS52027</name>
</gene>